<evidence type="ECO:0000256" key="1">
    <source>
        <dbReference type="SAM" id="MobiDB-lite"/>
    </source>
</evidence>
<dbReference type="EMBL" id="BTSX01000005">
    <property type="protein sequence ID" value="GMS99986.1"/>
    <property type="molecule type" value="Genomic_DNA"/>
</dbReference>
<feature type="non-terminal residue" evidence="2">
    <location>
        <position position="112"/>
    </location>
</feature>
<evidence type="ECO:0000313" key="3">
    <source>
        <dbReference type="Proteomes" id="UP001432027"/>
    </source>
</evidence>
<accession>A0AAV5U0E0</accession>
<dbReference type="AlphaFoldDB" id="A0AAV5U0E0"/>
<organism evidence="2 3">
    <name type="scientific">Pristionchus entomophagus</name>
    <dbReference type="NCBI Taxonomy" id="358040"/>
    <lineage>
        <taxon>Eukaryota</taxon>
        <taxon>Metazoa</taxon>
        <taxon>Ecdysozoa</taxon>
        <taxon>Nematoda</taxon>
        <taxon>Chromadorea</taxon>
        <taxon>Rhabditida</taxon>
        <taxon>Rhabditina</taxon>
        <taxon>Diplogasteromorpha</taxon>
        <taxon>Diplogasteroidea</taxon>
        <taxon>Neodiplogasteridae</taxon>
        <taxon>Pristionchus</taxon>
    </lineage>
</organism>
<reference evidence="2" key="1">
    <citation type="submission" date="2023-10" db="EMBL/GenBank/DDBJ databases">
        <title>Genome assembly of Pristionchus species.</title>
        <authorList>
            <person name="Yoshida K."/>
            <person name="Sommer R.J."/>
        </authorList>
    </citation>
    <scope>NUCLEOTIDE SEQUENCE</scope>
    <source>
        <strain evidence="2">RS0144</strain>
    </source>
</reference>
<feature type="non-terminal residue" evidence="2">
    <location>
        <position position="1"/>
    </location>
</feature>
<dbReference type="Proteomes" id="UP001432027">
    <property type="component" value="Unassembled WGS sequence"/>
</dbReference>
<proteinExistence type="predicted"/>
<comment type="caution">
    <text evidence="2">The sequence shown here is derived from an EMBL/GenBank/DDBJ whole genome shotgun (WGS) entry which is preliminary data.</text>
</comment>
<keyword evidence="3" id="KW-1185">Reference proteome</keyword>
<gene>
    <name evidence="2" type="ORF">PENTCL1PPCAC_22162</name>
</gene>
<sequence>AGHKGNGSVVVPHENLERPRETQVAIVIHSSLIVLKARSQFLHFRNKFLFSLWYSTPMRGHSYNEWRVESRESRRERGRETHYEEHQDLIGTKVPHLKQKSIEIKRSRCSED</sequence>
<feature type="compositionally biased region" description="Basic and acidic residues" evidence="1">
    <location>
        <begin position="66"/>
        <end position="88"/>
    </location>
</feature>
<protein>
    <submittedName>
        <fullName evidence="2">Uncharacterized protein</fullName>
    </submittedName>
</protein>
<feature type="region of interest" description="Disordered" evidence="1">
    <location>
        <begin position="66"/>
        <end position="90"/>
    </location>
</feature>
<evidence type="ECO:0000313" key="2">
    <source>
        <dbReference type="EMBL" id="GMS99986.1"/>
    </source>
</evidence>
<name>A0AAV5U0E0_9BILA</name>